<dbReference type="InterPro" id="IPR002156">
    <property type="entry name" value="RNaseH_domain"/>
</dbReference>
<protein>
    <recommendedName>
        <fullName evidence="1">RNase H type-1 domain-containing protein</fullName>
    </recommendedName>
</protein>
<evidence type="ECO:0000259" key="1">
    <source>
        <dbReference type="PROSITE" id="PS50879"/>
    </source>
</evidence>
<dbReference type="Gene3D" id="3.30.420.10">
    <property type="entry name" value="Ribonuclease H-like superfamily/Ribonuclease H"/>
    <property type="match status" value="1"/>
</dbReference>
<evidence type="ECO:0000313" key="3">
    <source>
        <dbReference type="Proteomes" id="UP000233469"/>
    </source>
</evidence>
<dbReference type="GO" id="GO:0003676">
    <property type="term" value="F:nucleic acid binding"/>
    <property type="evidence" value="ECO:0007669"/>
    <property type="project" value="InterPro"/>
</dbReference>
<name>A0A2N1M6Z5_9GLOM</name>
<comment type="caution">
    <text evidence="2">The sequence shown here is derived from an EMBL/GenBank/DDBJ whole genome shotgun (WGS) entry which is preliminary data.</text>
</comment>
<dbReference type="GO" id="GO:0004523">
    <property type="term" value="F:RNA-DNA hybrid ribonuclease activity"/>
    <property type="evidence" value="ECO:0007669"/>
    <property type="project" value="InterPro"/>
</dbReference>
<dbReference type="EMBL" id="LLXL01004413">
    <property type="protein sequence ID" value="PKK57417.1"/>
    <property type="molecule type" value="Genomic_DNA"/>
</dbReference>
<dbReference type="VEuPathDB" id="FungiDB:FUN_006852"/>
<organism evidence="2 3">
    <name type="scientific">Rhizophagus irregularis</name>
    <dbReference type="NCBI Taxonomy" id="588596"/>
    <lineage>
        <taxon>Eukaryota</taxon>
        <taxon>Fungi</taxon>
        <taxon>Fungi incertae sedis</taxon>
        <taxon>Mucoromycota</taxon>
        <taxon>Glomeromycotina</taxon>
        <taxon>Glomeromycetes</taxon>
        <taxon>Glomerales</taxon>
        <taxon>Glomeraceae</taxon>
        <taxon>Rhizophagus</taxon>
    </lineage>
</organism>
<dbReference type="VEuPathDB" id="FungiDB:RhiirA1_465346"/>
<dbReference type="AlphaFoldDB" id="A0A2N1M6Z5"/>
<dbReference type="Proteomes" id="UP000233469">
    <property type="component" value="Unassembled WGS sequence"/>
</dbReference>
<dbReference type="SUPFAM" id="SSF53098">
    <property type="entry name" value="Ribonuclease H-like"/>
    <property type="match status" value="1"/>
</dbReference>
<dbReference type="VEuPathDB" id="FungiDB:FUN_011614"/>
<dbReference type="Pfam" id="PF00075">
    <property type="entry name" value="RNase_H"/>
    <property type="match status" value="1"/>
</dbReference>
<dbReference type="VEuPathDB" id="FungiDB:RhiirFUN_003099"/>
<reference evidence="2 3" key="1">
    <citation type="submission" date="2016-04" db="EMBL/GenBank/DDBJ databases">
        <title>Genome analyses suggest a sexual origin of heterokaryosis in a supposedly ancient asexual fungus.</title>
        <authorList>
            <person name="Ropars J."/>
            <person name="Sedzielewska K."/>
            <person name="Noel J."/>
            <person name="Charron P."/>
            <person name="Farinelli L."/>
            <person name="Marton T."/>
            <person name="Kruger M."/>
            <person name="Pelin A."/>
            <person name="Brachmann A."/>
            <person name="Corradi N."/>
        </authorList>
    </citation>
    <scope>NUCLEOTIDE SEQUENCE [LARGE SCALE GENOMIC DNA]</scope>
    <source>
        <strain evidence="2 3">C2</strain>
    </source>
</reference>
<dbReference type="InterPro" id="IPR012337">
    <property type="entry name" value="RNaseH-like_sf"/>
</dbReference>
<dbReference type="PROSITE" id="PS50879">
    <property type="entry name" value="RNASE_H_1"/>
    <property type="match status" value="1"/>
</dbReference>
<dbReference type="InterPro" id="IPR036397">
    <property type="entry name" value="RNaseH_sf"/>
</dbReference>
<evidence type="ECO:0000313" key="2">
    <source>
        <dbReference type="EMBL" id="PKK57417.1"/>
    </source>
</evidence>
<gene>
    <name evidence="2" type="ORF">RhiirC2_858223</name>
</gene>
<reference evidence="2 3" key="2">
    <citation type="submission" date="2017-10" db="EMBL/GenBank/DDBJ databases">
        <title>Extensive intraspecific genome diversity in a model arbuscular mycorrhizal fungus.</title>
        <authorList>
            <person name="Chen E.C.H."/>
            <person name="Morin E."/>
            <person name="Baudet D."/>
            <person name="Noel J."/>
            <person name="Ndikumana S."/>
            <person name="Charron P."/>
            <person name="St-Onge C."/>
            <person name="Giorgi J."/>
            <person name="Grigoriev I.V."/>
            <person name="Roux C."/>
            <person name="Martin F.M."/>
            <person name="Corradi N."/>
        </authorList>
    </citation>
    <scope>NUCLEOTIDE SEQUENCE [LARGE SCALE GENOMIC DNA]</scope>
    <source>
        <strain evidence="2 3">C2</strain>
    </source>
</reference>
<feature type="domain" description="RNase H type-1" evidence="1">
    <location>
        <begin position="217"/>
        <end position="345"/>
    </location>
</feature>
<accession>A0A2N1M6Z5</accession>
<proteinExistence type="predicted"/>
<sequence length="594" mass="68740">MTSSENEWNLLFTPVIKLVKQICGLPRSYPTSALYHQYILGINNPWDQICANQITSFTYLINSNSLASRSIMIRCRAAQLRLAIHDNIFEHESESLFLGHQEAKSNLSLHNIIIARKLNIVIQQDYINRTTWAISGLVKKRTHIQKNGEKIDCLIIEVCNIKIYSDNPQKAIIQKQECPKIITIAQHNALVLPIFIRLSTGAITHIDWYYMVDSLHNMAENTIVNLGAAFYTNNEEGEYSVYSSLSLWPSSTRAEIVAIFLALLTAPENSNVTIYTDSLGAINSINSAFDSTTRKWLKKTNNLIIIKIIMLIREASINIKLVKIKGHSGIIGNDIADKLAKKGQCGNNFFRNNVDFIDNILSYFPVFIDNPIEVNIRRFILKILATYEATEWSLLKNNQELCYTNINQIDWKITWLIFHYCKGFHCTSMQTNYLWTFIAKLFHKILPLGSILALRKPKLYKEMKCVMNCNKEENWNHLFECQAYELIWQKILEITTEESIIICLKQKQIKCQGEDFIRNVIQDILRVTAKSEKFQKFQHLALEVKVETYLTTKLQKDFKITLNEAQILMANILIRFILTFKKLLWKPRCEQVIL</sequence>